<keyword evidence="3" id="KW-1185">Reference proteome</keyword>
<reference evidence="2 3" key="1">
    <citation type="submission" date="2024-04" db="EMBL/GenBank/DDBJ databases">
        <title>Tritrichomonas musculus Genome.</title>
        <authorList>
            <person name="Alves-Ferreira E."/>
            <person name="Grigg M."/>
            <person name="Lorenzi H."/>
            <person name="Galac M."/>
        </authorList>
    </citation>
    <scope>NUCLEOTIDE SEQUENCE [LARGE SCALE GENOMIC DNA]</scope>
    <source>
        <strain evidence="2 3">EAF2021</strain>
    </source>
</reference>
<name>A0ABR2K6U1_9EUKA</name>
<organism evidence="2 3">
    <name type="scientific">Tritrichomonas musculus</name>
    <dbReference type="NCBI Taxonomy" id="1915356"/>
    <lineage>
        <taxon>Eukaryota</taxon>
        <taxon>Metamonada</taxon>
        <taxon>Parabasalia</taxon>
        <taxon>Tritrichomonadida</taxon>
        <taxon>Tritrichomonadidae</taxon>
        <taxon>Tritrichomonas</taxon>
    </lineage>
</organism>
<dbReference type="PANTHER" id="PTHR15288">
    <property type="entry name" value="DENN DOMAIN-CONTAINING PROTEIN 2"/>
    <property type="match status" value="1"/>
</dbReference>
<dbReference type="Proteomes" id="UP001470230">
    <property type="component" value="Unassembled WGS sequence"/>
</dbReference>
<dbReference type="EMBL" id="JAPFFF010000006">
    <property type="protein sequence ID" value="KAK8886810.1"/>
    <property type="molecule type" value="Genomic_DNA"/>
</dbReference>
<dbReference type="Pfam" id="PF02141">
    <property type="entry name" value="DENN"/>
    <property type="match status" value="1"/>
</dbReference>
<dbReference type="InterPro" id="IPR037516">
    <property type="entry name" value="Tripartite_DENN"/>
</dbReference>
<dbReference type="Gene3D" id="3.30.450.200">
    <property type="match status" value="1"/>
</dbReference>
<dbReference type="Gene3D" id="3.40.50.11500">
    <property type="match status" value="1"/>
</dbReference>
<gene>
    <name evidence="2" type="ORF">M9Y10_037843</name>
</gene>
<dbReference type="InterPro" id="IPR043153">
    <property type="entry name" value="DENN_C"/>
</dbReference>
<dbReference type="InterPro" id="IPR051942">
    <property type="entry name" value="DENN_domain_containing_2"/>
</dbReference>
<evidence type="ECO:0000313" key="3">
    <source>
        <dbReference type="Proteomes" id="UP001470230"/>
    </source>
</evidence>
<proteinExistence type="predicted"/>
<dbReference type="PROSITE" id="PS50211">
    <property type="entry name" value="DENN"/>
    <property type="match status" value="1"/>
</dbReference>
<dbReference type="PANTHER" id="PTHR15288:SF0">
    <property type="entry name" value="UDENN DOMAIN-CONTAINING PROTEIN"/>
    <property type="match status" value="1"/>
</dbReference>
<accession>A0ABR2K6U1</accession>
<protein>
    <recommendedName>
        <fullName evidence="1">UDENN domain-containing protein</fullName>
    </recommendedName>
</protein>
<evidence type="ECO:0000313" key="2">
    <source>
        <dbReference type="EMBL" id="KAK8886810.1"/>
    </source>
</evidence>
<dbReference type="InterPro" id="IPR001194">
    <property type="entry name" value="cDENN_dom"/>
</dbReference>
<sequence>MKSKIGQSEFRTPLNDPKIQRMIDLKRRSTDTFNNSYNDKSNHQIFEHFLIVGAPPDIESKSKNVKPRILFVYPSNNLQLTTEDINIIPDFCFSKGFSQSSSLAFDSDHVIEAEFVFRLHPSGLYGVCSRCFVNPSRIPFFASNETVNYPFCYCFITKYPIFSVHFTILYYFTLLIDRLVDPAGDRLFKKERDSGSQGDSIPDLISTHNFSTWKGFKIPFVIKKELFFLYRIHKHTSENKCASIELSDDLKVFIPSYLDYDELIGNCCFDALFSSLSISNIVQIFTNVLLEERTILYSENVEKVTLSVLALTAIFHKFDLLCNIYAILPKSHAIILQSPFPYLIGACFRPDDELLEENCFVNLDTNKIEREKIHVRNPQAHNIIRKLNKIFEKHEDKITVPDSSEFEKYDEFLNNVHVYSRPIHSLLMYQTKFVIHPLIVRKIIKCFVTEFYDKLTDIVTPCFVSDSTDSNNPITVFNKNLFLKYIDNTSKDFYELFLQTSIFDMYTENKIAELEKKRKAKD</sequence>
<dbReference type="SMART" id="SM00799">
    <property type="entry name" value="DENN"/>
    <property type="match status" value="1"/>
</dbReference>
<comment type="caution">
    <text evidence="2">The sequence shown here is derived from an EMBL/GenBank/DDBJ whole genome shotgun (WGS) entry which is preliminary data.</text>
</comment>
<feature type="domain" description="UDENN" evidence="1">
    <location>
        <begin position="47"/>
        <end position="520"/>
    </location>
</feature>
<evidence type="ECO:0000259" key="1">
    <source>
        <dbReference type="PROSITE" id="PS50211"/>
    </source>
</evidence>